<evidence type="ECO:0000256" key="1">
    <source>
        <dbReference type="ARBA" id="ARBA00006739"/>
    </source>
</evidence>
<dbReference type="EMBL" id="NUIL01000022">
    <property type="protein sequence ID" value="PGO26565.1"/>
    <property type="molecule type" value="Genomic_DNA"/>
</dbReference>
<dbReference type="InterPro" id="IPR029044">
    <property type="entry name" value="Nucleotide-diphossugar_trans"/>
</dbReference>
<dbReference type="PANTHER" id="PTHR22916">
    <property type="entry name" value="GLYCOSYLTRANSFERASE"/>
    <property type="match status" value="1"/>
</dbReference>
<dbReference type="SUPFAM" id="SSF53448">
    <property type="entry name" value="Nucleotide-diphospho-sugar transferases"/>
    <property type="match status" value="1"/>
</dbReference>
<comment type="caution">
    <text evidence="3">The sequence shown here is derived from an EMBL/GenBank/DDBJ whole genome shotgun (WGS) entry which is preliminary data.</text>
</comment>
<evidence type="ECO:0000313" key="4">
    <source>
        <dbReference type="Proteomes" id="UP000223777"/>
    </source>
</evidence>
<reference evidence="3 4" key="1">
    <citation type="submission" date="2017-09" db="EMBL/GenBank/DDBJ databases">
        <title>Large-scale bioinformatics analysis of Bacillus genomes uncovers conserved roles of natural products in bacterial physiology.</title>
        <authorList>
            <consortium name="Agbiome Team Llc"/>
            <person name="Bleich R.M."/>
            <person name="Grubbs K.J."/>
            <person name="Santa Maria K.C."/>
            <person name="Allen S.E."/>
            <person name="Farag S."/>
            <person name="Shank E.A."/>
            <person name="Bowers A."/>
        </authorList>
    </citation>
    <scope>NUCLEOTIDE SEQUENCE [LARGE SCALE GENOMIC DNA]</scope>
    <source>
        <strain evidence="3 4">AFS050027</strain>
    </source>
</reference>
<gene>
    <name evidence="3" type="ORF">CN984_17195</name>
</gene>
<feature type="domain" description="Glycosyltransferase 2-like" evidence="2">
    <location>
        <begin position="3"/>
        <end position="127"/>
    </location>
</feature>
<evidence type="ECO:0000313" key="3">
    <source>
        <dbReference type="EMBL" id="PGO26565.1"/>
    </source>
</evidence>
<dbReference type="Gene3D" id="3.90.550.10">
    <property type="entry name" value="Spore Coat Polysaccharide Biosynthesis Protein SpsA, Chain A"/>
    <property type="match status" value="1"/>
</dbReference>
<name>A0A2B9PWE5_BACCE</name>
<organism evidence="3 4">
    <name type="scientific">Bacillus cereus</name>
    <dbReference type="NCBI Taxonomy" id="1396"/>
    <lineage>
        <taxon>Bacteria</taxon>
        <taxon>Bacillati</taxon>
        <taxon>Bacillota</taxon>
        <taxon>Bacilli</taxon>
        <taxon>Bacillales</taxon>
        <taxon>Bacillaceae</taxon>
        <taxon>Bacillus</taxon>
        <taxon>Bacillus cereus group</taxon>
    </lineage>
</organism>
<dbReference type="RefSeq" id="WP_098765184.1">
    <property type="nucleotide sequence ID" value="NZ_NUIL01000022.1"/>
</dbReference>
<dbReference type="Proteomes" id="UP000223777">
    <property type="component" value="Unassembled WGS sequence"/>
</dbReference>
<sequence length="265" mass="31296">MFSIVVPTLGEKTNDLRRLFDSLRKQDGVEKEIVLVVQDNYEQVEKISMEYEDLDINIFNVDFRGLSKARNYALKHIKGDYIVFSDDDCWYPDNVFFDIEKILCGTAVGLVRIYDPNKKEFYKNYKISAQKNIKFLDIFKVSSIEIFINTKFVKKEDIYFDERLGLGAKFSSGEENSLLIDLWRKGYNNMLNIPEIGVFHEKKDQYILDYNMYFHQKGALFSRNFSNITSLILGMIFLIKKVKLNLKHYVYYKSYIRGMKDLKKA</sequence>
<comment type="similarity">
    <text evidence="1">Belongs to the glycosyltransferase 2 family.</text>
</comment>
<evidence type="ECO:0000259" key="2">
    <source>
        <dbReference type="Pfam" id="PF00535"/>
    </source>
</evidence>
<dbReference type="CDD" id="cd00761">
    <property type="entry name" value="Glyco_tranf_GTA_type"/>
    <property type="match status" value="1"/>
</dbReference>
<protein>
    <recommendedName>
        <fullName evidence="2">Glycosyltransferase 2-like domain-containing protein</fullName>
    </recommendedName>
</protein>
<dbReference type="InterPro" id="IPR001173">
    <property type="entry name" value="Glyco_trans_2-like"/>
</dbReference>
<proteinExistence type="inferred from homology"/>
<dbReference type="AlphaFoldDB" id="A0A2B9PWE5"/>
<accession>A0A2B9PWE5</accession>
<dbReference type="Pfam" id="PF00535">
    <property type="entry name" value="Glycos_transf_2"/>
    <property type="match status" value="1"/>
</dbReference>